<dbReference type="Pfam" id="PF19263">
    <property type="entry name" value="DUF5906"/>
    <property type="match status" value="1"/>
</dbReference>
<feature type="domain" description="SF3 helicase" evidence="5">
    <location>
        <begin position="465"/>
        <end position="634"/>
    </location>
</feature>
<dbReference type="Gene3D" id="3.40.50.300">
    <property type="entry name" value="P-loop containing nucleotide triphosphate hydrolases"/>
    <property type="match status" value="1"/>
</dbReference>
<dbReference type="InterPro" id="IPR051620">
    <property type="entry name" value="ORF904-like_C"/>
</dbReference>
<dbReference type="Proteomes" id="UP000715781">
    <property type="component" value="Unassembled WGS sequence"/>
</dbReference>
<evidence type="ECO:0000259" key="5">
    <source>
        <dbReference type="PROSITE" id="PS51206"/>
    </source>
</evidence>
<protein>
    <submittedName>
        <fullName evidence="6">DUF3854 domain-containing protein</fullName>
    </submittedName>
</protein>
<dbReference type="SMART" id="SM00885">
    <property type="entry name" value="D5_N"/>
    <property type="match status" value="1"/>
</dbReference>
<evidence type="ECO:0000256" key="4">
    <source>
        <dbReference type="SAM" id="MobiDB-lite"/>
    </source>
</evidence>
<keyword evidence="2" id="KW-0378">Hydrolase</keyword>
<dbReference type="Pfam" id="PF08706">
    <property type="entry name" value="D5_N"/>
    <property type="match status" value="1"/>
</dbReference>
<name>A0A951Q6A4_9NOST</name>
<feature type="region of interest" description="Disordered" evidence="4">
    <location>
        <begin position="859"/>
        <end position="931"/>
    </location>
</feature>
<dbReference type="InterPro" id="IPR027417">
    <property type="entry name" value="P-loop_NTPase"/>
</dbReference>
<feature type="compositionally biased region" description="Gly residues" evidence="4">
    <location>
        <begin position="796"/>
        <end position="806"/>
    </location>
</feature>
<dbReference type="PANTHER" id="PTHR35372">
    <property type="entry name" value="ATP BINDING PROTEIN-RELATED"/>
    <property type="match status" value="1"/>
</dbReference>
<evidence type="ECO:0000256" key="1">
    <source>
        <dbReference type="ARBA" id="ARBA00022741"/>
    </source>
</evidence>
<dbReference type="InterPro" id="IPR045455">
    <property type="entry name" value="NrS-1_pol-like_helicase"/>
</dbReference>
<evidence type="ECO:0000256" key="3">
    <source>
        <dbReference type="ARBA" id="ARBA00022840"/>
    </source>
</evidence>
<reference evidence="6" key="2">
    <citation type="journal article" date="2022" name="Microbiol. Resour. Announc.">
        <title>Metagenome Sequencing to Explore Phylogenomics of Terrestrial Cyanobacteria.</title>
        <authorList>
            <person name="Ward R.D."/>
            <person name="Stajich J.E."/>
            <person name="Johansen J.R."/>
            <person name="Huntemann M."/>
            <person name="Clum A."/>
            <person name="Foster B."/>
            <person name="Foster B."/>
            <person name="Roux S."/>
            <person name="Palaniappan K."/>
            <person name="Varghese N."/>
            <person name="Mukherjee S."/>
            <person name="Reddy T.B.K."/>
            <person name="Daum C."/>
            <person name="Copeland A."/>
            <person name="Chen I.A."/>
            <person name="Ivanova N.N."/>
            <person name="Kyrpides N.C."/>
            <person name="Shapiro N."/>
            <person name="Eloe-Fadrosh E.A."/>
            <person name="Pietrasiak N."/>
        </authorList>
    </citation>
    <scope>NUCLEOTIDE SEQUENCE</scope>
    <source>
        <strain evidence="6">JT2-VF2</strain>
    </source>
</reference>
<sequence length="988" mass="110131">MNKLETPNAPGLSHHGAQREDLISASILAQYTSSNQELVPHHTTFNSSPLEGRRNKFESFEEFQAFIRQSFIEGSGITPSIFDACVEFHQDIECVLGGDVETPIHDALGWDYKRFGHQANEPLYAAFLMNEDGSVWQVIVSNWDEDKERPYRYLAPKGGGNRAFLPPVPPEARQKVAERYAVKVPTVGSFWQWLKESSIERGVTEGAKKALCAISNGYVMIGLYGCECGATGINASLMEDLVPFASLESAWVIAFDQDTKRSAQKAVARGTRKLHKALEKRDCYAANVNWDAKDGKGLDDLIVNQGSGAFDDAYETAISKLEKQFSKRRNFRVPPADKIGREIVQEYRDRLAFNNEIALWMRYEADFAGVWSPETNEFIEAIVSQILTSKGIEGYNSHTYITNIVKAMRNQLIVRKWLEASPRELLPFMNGVVELSTGKLLPHSPSYRLTWQLPRSYDPNAKNWSEIDAFLNHLSNGNDAIKDLLLCYCNAVIKGRHDLQKFVHLIGPGGTGKGSFSRLVVNLIGEQNVHTTTLEEWCGNRFEGANAYRKRLVLFPDEDKQTGKLGKFLSLTGEDFIRAEEKGKKAFPYRYDGMVLVLSNLPIFMGESASRVKRRVITVPCQKEVPPSKRRNLEVVFAPELSAFTNYVLSIPDEHVTNVLLGLQEIPECALEFWENRTRVDSIAAWINQHVIYDPMAKTPVGSDRHEGEDGTTPVTLFGSYNSYCRKSGNHAKHHNNFSPDLLELCRSVLGWEVEKEATKTGKFIRGLRLRIVGMDDHIPTHDYTLAQRINAGDGSSDGTGDGTGDGSQSLINKDFDAGDSTIPDLIEEKIENQKLDLLVGENLPSLPNTQSILLENQPQESPKISTPSQSNQSKGFAPSSVPSQLPSQSPSPVEMPSTTTDESLSDGELGNTQGNADSNEAGCDSDGDHANTDVITNAERISDCIALQSWEMIEELVKDWTPEFKSAVWNLLTLSERKLIQQLKAKQ</sequence>
<dbReference type="GO" id="GO:0005524">
    <property type="term" value="F:ATP binding"/>
    <property type="evidence" value="ECO:0007669"/>
    <property type="project" value="UniProtKB-KW"/>
</dbReference>
<dbReference type="PANTHER" id="PTHR35372:SF2">
    <property type="entry name" value="SF3 HELICASE DOMAIN-CONTAINING PROTEIN"/>
    <property type="match status" value="1"/>
</dbReference>
<gene>
    <name evidence="6" type="ORF">KME32_31650</name>
</gene>
<accession>A0A951Q6A4</accession>
<keyword evidence="3" id="KW-0067">ATP-binding</keyword>
<evidence type="ECO:0000313" key="7">
    <source>
        <dbReference type="Proteomes" id="UP000715781"/>
    </source>
</evidence>
<evidence type="ECO:0000256" key="2">
    <source>
        <dbReference type="ARBA" id="ARBA00022801"/>
    </source>
</evidence>
<dbReference type="AlphaFoldDB" id="A0A951Q6A4"/>
<feature type="compositionally biased region" description="Low complexity" evidence="4">
    <location>
        <begin position="879"/>
        <end position="893"/>
    </location>
</feature>
<dbReference type="Pfam" id="PF12965">
    <property type="entry name" value="DUF3854"/>
    <property type="match status" value="1"/>
</dbReference>
<keyword evidence="1" id="KW-0547">Nucleotide-binding</keyword>
<dbReference type="EMBL" id="JAHHHN010000041">
    <property type="protein sequence ID" value="MBW4565558.1"/>
    <property type="molecule type" value="Genomic_DNA"/>
</dbReference>
<dbReference type="SUPFAM" id="SSF52540">
    <property type="entry name" value="P-loop containing nucleoside triphosphate hydrolases"/>
    <property type="match status" value="1"/>
</dbReference>
<reference evidence="6" key="1">
    <citation type="submission" date="2021-05" db="EMBL/GenBank/DDBJ databases">
        <authorList>
            <person name="Pietrasiak N."/>
            <person name="Ward R."/>
            <person name="Stajich J.E."/>
            <person name="Kurbessoian T."/>
        </authorList>
    </citation>
    <scope>NUCLEOTIDE SEQUENCE</scope>
    <source>
        <strain evidence="6">JT2-VF2</strain>
    </source>
</reference>
<dbReference type="InterPro" id="IPR024385">
    <property type="entry name" value="DUF3854"/>
</dbReference>
<feature type="compositionally biased region" description="Polar residues" evidence="4">
    <location>
        <begin position="859"/>
        <end position="875"/>
    </location>
</feature>
<dbReference type="InterPro" id="IPR014015">
    <property type="entry name" value="Helicase_SF3_DNA-vir"/>
</dbReference>
<dbReference type="GO" id="GO:0016787">
    <property type="term" value="F:hydrolase activity"/>
    <property type="evidence" value="ECO:0007669"/>
    <property type="project" value="UniProtKB-KW"/>
</dbReference>
<organism evidence="6 7">
    <name type="scientific">Mojavia pulchra JT2-VF2</name>
    <dbReference type="NCBI Taxonomy" id="287848"/>
    <lineage>
        <taxon>Bacteria</taxon>
        <taxon>Bacillati</taxon>
        <taxon>Cyanobacteriota</taxon>
        <taxon>Cyanophyceae</taxon>
        <taxon>Nostocales</taxon>
        <taxon>Nostocaceae</taxon>
    </lineage>
</organism>
<dbReference type="PROSITE" id="PS51206">
    <property type="entry name" value="SF3_HELICASE_1"/>
    <property type="match status" value="1"/>
</dbReference>
<comment type="caution">
    <text evidence="6">The sequence shown here is derived from an EMBL/GenBank/DDBJ whole genome shotgun (WGS) entry which is preliminary data.</text>
</comment>
<feature type="region of interest" description="Disordered" evidence="4">
    <location>
        <begin position="790"/>
        <end position="817"/>
    </location>
</feature>
<dbReference type="InterPro" id="IPR014818">
    <property type="entry name" value="Phage/plasmid_primase_P4_C"/>
</dbReference>
<evidence type="ECO:0000313" key="6">
    <source>
        <dbReference type="EMBL" id="MBW4565558.1"/>
    </source>
</evidence>
<proteinExistence type="predicted"/>